<dbReference type="RefSeq" id="WP_131761453.1">
    <property type="nucleotide sequence ID" value="NZ_CAACUY010000167.1"/>
</dbReference>
<dbReference type="InterPro" id="IPR020845">
    <property type="entry name" value="AMP-binding_CS"/>
</dbReference>
<dbReference type="PANTHER" id="PTHR22754">
    <property type="entry name" value="DISCO-INTERACTING PROTEIN 2 DIP2 -RELATED"/>
    <property type="match status" value="1"/>
</dbReference>
<sequence>MPIADRSLLQWLDDAAPDRGLRFARPDGGWDFWPYPRLRELTLRVAAGCAARGVGEGDVVAVVQRCGPGFVASLFGAIAAGATVTSIAPPFAFQRGDDYERHLSHVLGIARPALTVTGGADLGRVAPVAGRAGLAAPVRFEDLVAGTRPVPPAEHRAGTALLQFTSGSSGFSRGVRIPARALAANVNAIRRHLRLAPDGPIINWMPVHHDMGLIGGLTTIVVTGCDGWLMQPEDFIRTPLRYLACISEQRVRFAPMPNFGLAYILRRVPPERLAGLRFDSLRAIILGAERIDPRVLEGFERLLGPHGLDRRALTPAYGSAEATLAVTMLPLDETWSTAAPDGGSAPLVGCGRPIAGTGVRVVDTQGDPVPDGVTGQIVVTGASLASGYAGGAGTASGTSVGGGVLNTGDAGFLRDGQLFVLGRLGDGLKVRGRMVFAESLEARFCELGIPERRAAALLGVRDGRPTAAVVLAAPRPDWAEIARRVLAEHVADADLLAITVPRAGLAVTSSGKPRRRVMWQALCDGTLQGEIRPLAPAGTGAP</sequence>
<dbReference type="InterPro" id="IPR042099">
    <property type="entry name" value="ANL_N_sf"/>
</dbReference>
<dbReference type="PANTHER" id="PTHR22754:SF32">
    <property type="entry name" value="DISCO-INTERACTING PROTEIN 2"/>
    <property type="match status" value="1"/>
</dbReference>
<accession>A0ABW2Y1M5</accession>
<dbReference type="Pfam" id="PF00501">
    <property type="entry name" value="AMP-binding"/>
    <property type="match status" value="1"/>
</dbReference>
<evidence type="ECO:0000259" key="2">
    <source>
        <dbReference type="Pfam" id="PF00501"/>
    </source>
</evidence>
<comment type="caution">
    <text evidence="3">The sequence shown here is derived from an EMBL/GenBank/DDBJ whole genome shotgun (WGS) entry which is preliminary data.</text>
</comment>
<dbReference type="Proteomes" id="UP001597063">
    <property type="component" value="Unassembled WGS sequence"/>
</dbReference>
<dbReference type="InterPro" id="IPR000873">
    <property type="entry name" value="AMP-dep_synth/lig_dom"/>
</dbReference>
<protein>
    <submittedName>
        <fullName evidence="3">AMP-binding protein</fullName>
    </submittedName>
</protein>
<feature type="domain" description="AMP-dependent synthetase/ligase" evidence="2">
    <location>
        <begin position="29"/>
        <end position="388"/>
    </location>
</feature>
<name>A0ABW2Y1M5_9ACTN</name>
<gene>
    <name evidence="3" type="ORF">ACFQZM_40030</name>
</gene>
<reference evidence="4" key="1">
    <citation type="journal article" date="2019" name="Int. J. Syst. Evol. Microbiol.">
        <title>The Global Catalogue of Microorganisms (GCM) 10K type strain sequencing project: providing services to taxonomists for standard genome sequencing and annotation.</title>
        <authorList>
            <consortium name="The Broad Institute Genomics Platform"/>
            <consortium name="The Broad Institute Genome Sequencing Center for Infectious Disease"/>
            <person name="Wu L."/>
            <person name="Ma J."/>
        </authorList>
    </citation>
    <scope>NUCLEOTIDE SEQUENCE [LARGE SCALE GENOMIC DNA]</scope>
    <source>
        <strain evidence="4">JCM 9371</strain>
    </source>
</reference>
<comment type="similarity">
    <text evidence="1">Belongs to the ATP-dependent AMP-binding enzyme family.</text>
</comment>
<evidence type="ECO:0000313" key="3">
    <source>
        <dbReference type="EMBL" id="MFD0690735.1"/>
    </source>
</evidence>
<dbReference type="EMBL" id="JBHTGP010000018">
    <property type="protein sequence ID" value="MFD0690735.1"/>
    <property type="molecule type" value="Genomic_DNA"/>
</dbReference>
<organism evidence="3 4">
    <name type="scientific">Actinomadura fibrosa</name>
    <dbReference type="NCBI Taxonomy" id="111802"/>
    <lineage>
        <taxon>Bacteria</taxon>
        <taxon>Bacillati</taxon>
        <taxon>Actinomycetota</taxon>
        <taxon>Actinomycetes</taxon>
        <taxon>Streptosporangiales</taxon>
        <taxon>Thermomonosporaceae</taxon>
        <taxon>Actinomadura</taxon>
    </lineage>
</organism>
<evidence type="ECO:0000313" key="4">
    <source>
        <dbReference type="Proteomes" id="UP001597063"/>
    </source>
</evidence>
<keyword evidence="4" id="KW-1185">Reference proteome</keyword>
<proteinExistence type="inferred from homology"/>
<dbReference type="PROSITE" id="PS00455">
    <property type="entry name" value="AMP_BINDING"/>
    <property type="match status" value="1"/>
</dbReference>
<dbReference type="Gene3D" id="3.40.50.12780">
    <property type="entry name" value="N-terminal domain of ligase-like"/>
    <property type="match status" value="1"/>
</dbReference>
<evidence type="ECO:0000256" key="1">
    <source>
        <dbReference type="ARBA" id="ARBA00006432"/>
    </source>
</evidence>
<dbReference type="SUPFAM" id="SSF56801">
    <property type="entry name" value="Acetyl-CoA synthetase-like"/>
    <property type="match status" value="1"/>
</dbReference>